<dbReference type="Proteomes" id="UP000509704">
    <property type="component" value="Chromosome 2"/>
</dbReference>
<sequence>MNAGVYDADEAYRQTQSQIYKLQETLLNSTRTEQTAGQRHSDDVQSAEPEEAALTSATQKAGGISEVDSGPVLTYIFKEYGCSPSQDERVATLAYHPYAEGRMEGGTPKAVLPFPYDTVELSTPRPFLPGYGRDKINRLVTVKIAYEDLKNSCKHFNSPRALNNEIWGCQIYTDDSDPVLVLRHCGVSIDEDNGTGTCRTPANMNNTDNITGTIPPEGTPFDLEVDLLLLPTLQTYESVMQHGIYSKYWGGRAQAPHDGLSYGIYGIRVMTRDTSTQNINTDEHQITPASNWAL</sequence>
<dbReference type="Pfam" id="PF08642">
    <property type="entry name" value="Rxt3"/>
    <property type="match status" value="1"/>
</dbReference>
<dbReference type="RefSeq" id="XP_037143349.1">
    <property type="nucleotide sequence ID" value="XM_037287454.1"/>
</dbReference>
<reference evidence="2 3" key="1">
    <citation type="submission" date="2020-07" db="EMBL/GenBank/DDBJ databases">
        <title>The yeast mating-type switching endonuclease HO is a domesticated member of an unorthodox homing genetic element family.</title>
        <authorList>
            <person name="Coughlan A.Y."/>
            <person name="Lombardi L."/>
            <person name="Braun-Galleani S."/>
            <person name="Martos A.R."/>
            <person name="Galeote V."/>
            <person name="Bigey F."/>
            <person name="Dequin S."/>
            <person name="Byrne K.P."/>
            <person name="Wolfe K.H."/>
        </authorList>
    </citation>
    <scope>NUCLEOTIDE SEQUENCE [LARGE SCALE GENOMIC DNA]</scope>
    <source>
        <strain evidence="2 3">NRRL Y-6702</strain>
    </source>
</reference>
<dbReference type="GeneID" id="59235283"/>
<dbReference type="AlphaFoldDB" id="A0A7H9AZ62"/>
<dbReference type="KEGG" id="zmk:HG535_0B06670"/>
<keyword evidence="3" id="KW-1185">Reference proteome</keyword>
<gene>
    <name evidence="2" type="ORF">HG535_0B06670</name>
</gene>
<feature type="region of interest" description="Disordered" evidence="1">
    <location>
        <begin position="30"/>
        <end position="49"/>
    </location>
</feature>
<organism evidence="2 3">
    <name type="scientific">Zygotorulaspora mrakii</name>
    <name type="common">Zygosaccharomyces mrakii</name>
    <dbReference type="NCBI Taxonomy" id="42260"/>
    <lineage>
        <taxon>Eukaryota</taxon>
        <taxon>Fungi</taxon>
        <taxon>Dikarya</taxon>
        <taxon>Ascomycota</taxon>
        <taxon>Saccharomycotina</taxon>
        <taxon>Saccharomycetes</taxon>
        <taxon>Saccharomycetales</taxon>
        <taxon>Saccharomycetaceae</taxon>
        <taxon>Zygotorulaspora</taxon>
    </lineage>
</organism>
<dbReference type="OrthoDB" id="3596986at2759"/>
<evidence type="ECO:0000313" key="2">
    <source>
        <dbReference type="EMBL" id="QLG71621.1"/>
    </source>
</evidence>
<dbReference type="InterPro" id="IPR013951">
    <property type="entry name" value="Rxt3"/>
</dbReference>
<evidence type="ECO:0000313" key="3">
    <source>
        <dbReference type="Proteomes" id="UP000509704"/>
    </source>
</evidence>
<dbReference type="EMBL" id="CP058605">
    <property type="protein sequence ID" value="QLG71621.1"/>
    <property type="molecule type" value="Genomic_DNA"/>
</dbReference>
<name>A0A7H9AZ62_ZYGMR</name>
<protein>
    <submittedName>
        <fullName evidence="2">Uncharacterized protein</fullName>
    </submittedName>
</protein>
<proteinExistence type="predicted"/>
<accession>A0A7H9AZ62</accession>
<evidence type="ECO:0000256" key="1">
    <source>
        <dbReference type="SAM" id="MobiDB-lite"/>
    </source>
</evidence>